<accession>A0A059XY47</accession>
<keyword evidence="6 8" id="KW-1133">Transmembrane helix</keyword>
<dbReference type="AlphaFoldDB" id="A0A059XY47"/>
<dbReference type="EMBL" id="CP007243">
    <property type="protein sequence ID" value="AIA30147.1"/>
    <property type="molecule type" value="Genomic_DNA"/>
</dbReference>
<evidence type="ECO:0000256" key="4">
    <source>
        <dbReference type="ARBA" id="ARBA00022692"/>
    </source>
</evidence>
<reference evidence="9 10" key="2">
    <citation type="journal article" date="2015" name="Biomed. Res. Int.">
        <title>Effects of Arsenite Resistance on the Growth and Functional Gene Expression of Leptospirillum ferriphilum and Acidithiobacillus thiooxidans in Pure Culture and Coculture.</title>
        <authorList>
            <person name="Jiang H."/>
            <person name="Liang Y."/>
            <person name="Yin H."/>
            <person name="Xiao Y."/>
            <person name="Guo X."/>
            <person name="Xu Y."/>
            <person name="Hu Q."/>
            <person name="Liu H."/>
            <person name="Liu X."/>
        </authorList>
    </citation>
    <scope>NUCLEOTIDE SEQUENCE [LARGE SCALE GENOMIC DNA]</scope>
    <source>
        <strain evidence="9 10">YSK</strain>
    </source>
</reference>
<feature type="transmembrane region" description="Helical" evidence="8">
    <location>
        <begin position="88"/>
        <end position="107"/>
    </location>
</feature>
<dbReference type="Pfam" id="PF09721">
    <property type="entry name" value="Exosortase_EpsH"/>
    <property type="match status" value="1"/>
</dbReference>
<feature type="transmembrane region" description="Helical" evidence="8">
    <location>
        <begin position="207"/>
        <end position="230"/>
    </location>
</feature>
<comment type="subcellular location">
    <subcellularLocation>
        <location evidence="1">Cell membrane</location>
        <topology evidence="1">Multi-pass membrane protein</topology>
    </subcellularLocation>
</comment>
<feature type="transmembrane region" description="Helical" evidence="8">
    <location>
        <begin position="171"/>
        <end position="195"/>
    </location>
</feature>
<dbReference type="NCBIfam" id="TIGR04178">
    <property type="entry name" value="exo_archaeo"/>
    <property type="match status" value="1"/>
</dbReference>
<keyword evidence="4 8" id="KW-0812">Transmembrane</keyword>
<keyword evidence="2" id="KW-1003">Cell membrane</keyword>
<protein>
    <submittedName>
        <fullName evidence="9">Eight transmembrane protein</fullName>
    </submittedName>
</protein>
<keyword evidence="10" id="KW-1185">Reference proteome</keyword>
<keyword evidence="7 8" id="KW-0472">Membrane</keyword>
<sequence>MRTDRLFLAIAVGAACLLSWQNFRKLWDDWMTLPAYSHGILVPLVFGLLLYVERDRLRTLHDSPSGWGIVLTILGILCLATGTVSGLYYIQQVSILFLVAGIVAGYWGLETLNATRFPILYLLFMIPLPYLVFNAIALPLQMLAARGSARLLEFLQIPVYREGNIINLPHISLGIVKACSGIQSLVSLLAISVLLTRLGHLKGVPAILFTLSAIPIAVVANMIRIAGAGILGSMNPDLAEGFFHLFSGWVVFVFAFLSLILEIRLFQRFRRIPDVA</sequence>
<organism evidence="9 10">
    <name type="scientific">Leptospirillum ferriphilum YSK</name>
    <dbReference type="NCBI Taxonomy" id="1441628"/>
    <lineage>
        <taxon>Bacteria</taxon>
        <taxon>Pseudomonadati</taxon>
        <taxon>Nitrospirota</taxon>
        <taxon>Nitrospiria</taxon>
        <taxon>Nitrospirales</taxon>
        <taxon>Nitrospiraceae</taxon>
        <taxon>Leptospirillum</taxon>
    </lineage>
</organism>
<dbReference type="GO" id="GO:0006508">
    <property type="term" value="P:proteolysis"/>
    <property type="evidence" value="ECO:0007669"/>
    <property type="project" value="UniProtKB-KW"/>
</dbReference>
<dbReference type="OrthoDB" id="9797363at2"/>
<evidence type="ECO:0000256" key="5">
    <source>
        <dbReference type="ARBA" id="ARBA00022801"/>
    </source>
</evidence>
<dbReference type="RefSeq" id="WP_038504697.1">
    <property type="nucleotide sequence ID" value="NZ_CP007243.1"/>
</dbReference>
<evidence type="ECO:0000256" key="1">
    <source>
        <dbReference type="ARBA" id="ARBA00004651"/>
    </source>
</evidence>
<dbReference type="Proteomes" id="UP000027059">
    <property type="component" value="Chromosome"/>
</dbReference>
<evidence type="ECO:0000256" key="6">
    <source>
        <dbReference type="ARBA" id="ARBA00022989"/>
    </source>
</evidence>
<evidence type="ECO:0000256" key="7">
    <source>
        <dbReference type="ARBA" id="ARBA00023136"/>
    </source>
</evidence>
<keyword evidence="3" id="KW-0645">Protease</keyword>
<dbReference type="InterPro" id="IPR019127">
    <property type="entry name" value="Exosortase"/>
</dbReference>
<dbReference type="GO" id="GO:0005886">
    <property type="term" value="C:plasma membrane"/>
    <property type="evidence" value="ECO:0007669"/>
    <property type="project" value="UniProtKB-SubCell"/>
</dbReference>
<dbReference type="KEGG" id="lfp:Y981_03225"/>
<name>A0A059XY47_9BACT</name>
<evidence type="ECO:0000256" key="3">
    <source>
        <dbReference type="ARBA" id="ARBA00022670"/>
    </source>
</evidence>
<dbReference type="HOGENOM" id="CLU_065975_0_0_0"/>
<evidence type="ECO:0000256" key="8">
    <source>
        <dbReference type="SAM" id="Phobius"/>
    </source>
</evidence>
<dbReference type="InterPro" id="IPR026392">
    <property type="entry name" value="Exo/Archaeosortase_dom"/>
</dbReference>
<dbReference type="InterPro" id="IPR013426">
    <property type="entry name" value="EpsH-like"/>
</dbReference>
<evidence type="ECO:0000313" key="10">
    <source>
        <dbReference type="Proteomes" id="UP000027059"/>
    </source>
</evidence>
<feature type="transmembrane region" description="Helical" evidence="8">
    <location>
        <begin position="119"/>
        <end position="140"/>
    </location>
</feature>
<feature type="transmembrane region" description="Helical" evidence="8">
    <location>
        <begin position="35"/>
        <end position="52"/>
    </location>
</feature>
<evidence type="ECO:0000313" key="9">
    <source>
        <dbReference type="EMBL" id="AIA30147.1"/>
    </source>
</evidence>
<dbReference type="NCBIfam" id="TIGR02602">
    <property type="entry name" value="8TM_EpsH"/>
    <property type="match status" value="1"/>
</dbReference>
<keyword evidence="5" id="KW-0378">Hydrolase</keyword>
<evidence type="ECO:0000256" key="2">
    <source>
        <dbReference type="ARBA" id="ARBA00022475"/>
    </source>
</evidence>
<dbReference type="PROSITE" id="PS51257">
    <property type="entry name" value="PROKAR_LIPOPROTEIN"/>
    <property type="match status" value="1"/>
</dbReference>
<proteinExistence type="predicted"/>
<reference evidence="10" key="1">
    <citation type="submission" date="2014-02" db="EMBL/GenBank/DDBJ databases">
        <title>Complete genome sequence and comparative genomic analysis of the nitrogen-fixing bacterium Leptospirillum ferriphilum YSK.</title>
        <authorList>
            <person name="Guo X."/>
            <person name="Yin H."/>
            <person name="Liang Y."/>
            <person name="Hu Q."/>
            <person name="Ma L."/>
            <person name="Xiao Y."/>
            <person name="Zhang X."/>
            <person name="Qiu G."/>
            <person name="Liu X."/>
        </authorList>
    </citation>
    <scope>NUCLEOTIDE SEQUENCE [LARGE SCALE GENOMIC DNA]</scope>
    <source>
        <strain evidence="10">YSK</strain>
    </source>
</reference>
<dbReference type="GO" id="GO:0008233">
    <property type="term" value="F:peptidase activity"/>
    <property type="evidence" value="ECO:0007669"/>
    <property type="project" value="UniProtKB-KW"/>
</dbReference>
<feature type="transmembrane region" description="Helical" evidence="8">
    <location>
        <begin position="64"/>
        <end position="82"/>
    </location>
</feature>
<gene>
    <name evidence="9" type="ORF">Y981_03225</name>
</gene>
<feature type="transmembrane region" description="Helical" evidence="8">
    <location>
        <begin position="242"/>
        <end position="261"/>
    </location>
</feature>